<accession>A0A2N4UHY0</accession>
<comment type="catalytic activity">
    <reaction evidence="1">
        <text>Hydrolysis of alkylated DNA, releasing 3-methyladenine, 3-methylguanine, 7-methylguanine and 7-methyladenine.</text>
        <dbReference type="EC" id="3.2.2.21"/>
    </reaction>
</comment>
<evidence type="ECO:0000256" key="3">
    <source>
        <dbReference type="ARBA" id="ARBA00022763"/>
    </source>
</evidence>
<dbReference type="Gene3D" id="1.10.1670.40">
    <property type="match status" value="1"/>
</dbReference>
<sequence>MILPDRLASDEALARHLHSLLQLDPRLAKVHDIAGAFSPRISEPGFSGLARIVCGQQVSVASANAIWKRLQAQPDATTPEGFLALGEEALRGVGLSRSKYHTLKGLAEAIVAGGLDFAAVEVLGAEDAIARLTSHKGIGPWTAEIYLMFCSGHPDIFPAGDLALQKAVGDAFNIVPSPDRRALMAIATQWAPYRATAALLFWRFYAARRNREGMALNS</sequence>
<gene>
    <name evidence="6" type="ORF">CR155_07525</name>
</gene>
<evidence type="ECO:0000256" key="2">
    <source>
        <dbReference type="ARBA" id="ARBA00012000"/>
    </source>
</evidence>
<dbReference type="Proteomes" id="UP000234328">
    <property type="component" value="Unassembled WGS sequence"/>
</dbReference>
<keyword evidence="3" id="KW-0227">DNA damage</keyword>
<dbReference type="SUPFAM" id="SSF48150">
    <property type="entry name" value="DNA-glycosylase"/>
    <property type="match status" value="1"/>
</dbReference>
<dbReference type="InterPro" id="IPR003265">
    <property type="entry name" value="HhH-GPD_domain"/>
</dbReference>
<dbReference type="GO" id="GO:0032993">
    <property type="term" value="C:protein-DNA complex"/>
    <property type="evidence" value="ECO:0007669"/>
    <property type="project" value="TreeGrafter"/>
</dbReference>
<dbReference type="GO" id="GO:0032131">
    <property type="term" value="F:alkylated DNA binding"/>
    <property type="evidence" value="ECO:0007669"/>
    <property type="project" value="TreeGrafter"/>
</dbReference>
<keyword evidence="6" id="KW-0378">Hydrolase</keyword>
<dbReference type="GO" id="GO:0043916">
    <property type="term" value="F:DNA-7-methylguanine glycosylase activity"/>
    <property type="evidence" value="ECO:0007669"/>
    <property type="project" value="TreeGrafter"/>
</dbReference>
<dbReference type="AlphaFoldDB" id="A0A2N4UHY0"/>
<dbReference type="PANTHER" id="PTHR43003">
    <property type="entry name" value="DNA-3-METHYLADENINE GLYCOSYLASE"/>
    <property type="match status" value="1"/>
</dbReference>
<reference evidence="6 7" key="1">
    <citation type="submission" date="2017-10" db="EMBL/GenBank/DDBJ databases">
        <title>Two draft genome sequences of Pusillimonas sp. strains isolated from a nitrate- and radionuclide-contaminated groundwater in Russia.</title>
        <authorList>
            <person name="Grouzdev D.S."/>
            <person name="Tourova T.P."/>
            <person name="Goeva M.A."/>
            <person name="Babich T.L."/>
            <person name="Sokolova D.S."/>
            <person name="Abdullin R."/>
            <person name="Poltaraus A.B."/>
            <person name="Toshchakov S.V."/>
            <person name="Nazina T.N."/>
        </authorList>
    </citation>
    <scope>NUCLEOTIDE SEQUENCE [LARGE SCALE GENOMIC DNA]</scope>
    <source>
        <strain evidence="6 7">JR1/69-2-13</strain>
    </source>
</reference>
<dbReference type="GO" id="GO:0006285">
    <property type="term" value="P:base-excision repair, AP site formation"/>
    <property type="evidence" value="ECO:0007669"/>
    <property type="project" value="TreeGrafter"/>
</dbReference>
<evidence type="ECO:0000313" key="7">
    <source>
        <dbReference type="Proteomes" id="UP000234328"/>
    </source>
</evidence>
<protein>
    <recommendedName>
        <fullName evidence="2">DNA-3-methyladenine glycosylase II</fullName>
        <ecNumber evidence="2">3.2.2.21</ecNumber>
    </recommendedName>
</protein>
<evidence type="ECO:0000256" key="4">
    <source>
        <dbReference type="ARBA" id="ARBA00023204"/>
    </source>
</evidence>
<evidence type="ECO:0000259" key="5">
    <source>
        <dbReference type="SMART" id="SM00478"/>
    </source>
</evidence>
<dbReference type="GO" id="GO:0008725">
    <property type="term" value="F:DNA-3-methyladenine glycosylase activity"/>
    <property type="evidence" value="ECO:0007669"/>
    <property type="project" value="TreeGrafter"/>
</dbReference>
<feature type="domain" description="HhH-GPD" evidence="5">
    <location>
        <begin position="54"/>
        <end position="205"/>
    </location>
</feature>
<dbReference type="GO" id="GO:0006307">
    <property type="term" value="P:DNA alkylation repair"/>
    <property type="evidence" value="ECO:0007669"/>
    <property type="project" value="TreeGrafter"/>
</dbReference>
<dbReference type="EC" id="3.2.2.21" evidence="2"/>
<dbReference type="EMBL" id="PDNV01000004">
    <property type="protein sequence ID" value="PLC54608.1"/>
    <property type="molecule type" value="Genomic_DNA"/>
</dbReference>
<evidence type="ECO:0000256" key="1">
    <source>
        <dbReference type="ARBA" id="ARBA00000086"/>
    </source>
</evidence>
<evidence type="ECO:0000313" key="6">
    <source>
        <dbReference type="EMBL" id="PLC54608.1"/>
    </source>
</evidence>
<dbReference type="CDD" id="cd00056">
    <property type="entry name" value="ENDO3c"/>
    <property type="match status" value="1"/>
</dbReference>
<dbReference type="Pfam" id="PF00730">
    <property type="entry name" value="HhH-GPD"/>
    <property type="match status" value="1"/>
</dbReference>
<proteinExistence type="predicted"/>
<name>A0A2N4UHY0_9BURK</name>
<dbReference type="InterPro" id="IPR011257">
    <property type="entry name" value="DNA_glycosylase"/>
</dbReference>
<keyword evidence="6" id="KW-0326">Glycosidase</keyword>
<keyword evidence="7" id="KW-1185">Reference proteome</keyword>
<dbReference type="OrthoDB" id="9811249at2"/>
<dbReference type="GO" id="GO:0005737">
    <property type="term" value="C:cytoplasm"/>
    <property type="evidence" value="ECO:0007669"/>
    <property type="project" value="TreeGrafter"/>
</dbReference>
<dbReference type="InterPro" id="IPR051912">
    <property type="entry name" value="Alkylbase_DNA_Glycosylase/TA"/>
</dbReference>
<dbReference type="Gene3D" id="1.10.340.30">
    <property type="entry name" value="Hypothetical protein, domain 2"/>
    <property type="match status" value="1"/>
</dbReference>
<dbReference type="PANTHER" id="PTHR43003:SF13">
    <property type="entry name" value="DNA-3-METHYLADENINE GLYCOSYLASE 2"/>
    <property type="match status" value="1"/>
</dbReference>
<comment type="caution">
    <text evidence="6">The sequence shown here is derived from an EMBL/GenBank/DDBJ whole genome shotgun (WGS) entry which is preliminary data.</text>
</comment>
<dbReference type="SMART" id="SM00478">
    <property type="entry name" value="ENDO3c"/>
    <property type="match status" value="1"/>
</dbReference>
<organism evidence="6 7">
    <name type="scientific">Pollutimonas nitritireducens</name>
    <dbReference type="NCBI Taxonomy" id="2045209"/>
    <lineage>
        <taxon>Bacteria</taxon>
        <taxon>Pseudomonadati</taxon>
        <taxon>Pseudomonadota</taxon>
        <taxon>Betaproteobacteria</taxon>
        <taxon>Burkholderiales</taxon>
        <taxon>Alcaligenaceae</taxon>
        <taxon>Pollutimonas</taxon>
    </lineage>
</organism>
<keyword evidence="4" id="KW-0234">DNA repair</keyword>